<sequence>MGRYSDQWDWFECDWCCVRGSWGRRPCLLRISRFQETLRVKRETCERVRMENAAKRNKMLPKVYRRAMIAAAEAAEAKGKEVPNSSIRTNTEVSVVGGLNKLDERTPVEVDNKTETDTGTEKVEMSVSPSGLKPTSNSKHYEAEVKKAQKRQAKACTGLKGVIDEGVSLAFDDGDVARIHAANRKAWPRGQVPIAADATAEDREIAELVRRGLIGPEDLRVSHDDFGDDVYPYTVRFVETRKKGRKRSNRPRQGVQVERLALLDAESDWWYLDDEVCAQLLTNGGADLMDGSEFWFMYVD</sequence>
<keyword evidence="3" id="KW-1185">Reference proteome</keyword>
<reference evidence="2" key="2">
    <citation type="submission" date="2023-05" db="EMBL/GenBank/DDBJ databases">
        <authorList>
            <consortium name="Lawrence Berkeley National Laboratory"/>
            <person name="Steindorff A."/>
            <person name="Hensen N."/>
            <person name="Bonometti L."/>
            <person name="Westerberg I."/>
            <person name="Brannstrom I.O."/>
            <person name="Guillou S."/>
            <person name="Cros-Aarteil S."/>
            <person name="Calhoun S."/>
            <person name="Haridas S."/>
            <person name="Kuo A."/>
            <person name="Mondo S."/>
            <person name="Pangilinan J."/>
            <person name="Riley R."/>
            <person name="Labutti K."/>
            <person name="Andreopoulos B."/>
            <person name="Lipzen A."/>
            <person name="Chen C."/>
            <person name="Yanf M."/>
            <person name="Daum C."/>
            <person name="Ng V."/>
            <person name="Clum A."/>
            <person name="Ohm R."/>
            <person name="Martin F."/>
            <person name="Silar P."/>
            <person name="Natvig D."/>
            <person name="Lalanne C."/>
            <person name="Gautier V."/>
            <person name="Ament-Velasquez S.L."/>
            <person name="Kruys A."/>
            <person name="Hutchinson M.I."/>
            <person name="Powell A.J."/>
            <person name="Barry K."/>
            <person name="Miller A.N."/>
            <person name="Grigoriev I.V."/>
            <person name="Debuchy R."/>
            <person name="Gladieux P."/>
            <person name="Thoren M.H."/>
            <person name="Johannesson H."/>
        </authorList>
    </citation>
    <scope>NUCLEOTIDE SEQUENCE</scope>
    <source>
        <strain evidence="2">CBS 892.96</strain>
    </source>
</reference>
<comment type="caution">
    <text evidence="2">The sequence shown here is derived from an EMBL/GenBank/DDBJ whole genome shotgun (WGS) entry which is preliminary data.</text>
</comment>
<protein>
    <submittedName>
        <fullName evidence="2">Uncharacterized protein</fullName>
    </submittedName>
</protein>
<evidence type="ECO:0000313" key="3">
    <source>
        <dbReference type="Proteomes" id="UP001302321"/>
    </source>
</evidence>
<feature type="compositionally biased region" description="Polar residues" evidence="1">
    <location>
        <begin position="127"/>
        <end position="138"/>
    </location>
</feature>
<reference evidence="2" key="1">
    <citation type="journal article" date="2023" name="Mol. Phylogenet. Evol.">
        <title>Genome-scale phylogeny and comparative genomics of the fungal order Sordariales.</title>
        <authorList>
            <person name="Hensen N."/>
            <person name="Bonometti L."/>
            <person name="Westerberg I."/>
            <person name="Brannstrom I.O."/>
            <person name="Guillou S."/>
            <person name="Cros-Aarteil S."/>
            <person name="Calhoun S."/>
            <person name="Haridas S."/>
            <person name="Kuo A."/>
            <person name="Mondo S."/>
            <person name="Pangilinan J."/>
            <person name="Riley R."/>
            <person name="LaButti K."/>
            <person name="Andreopoulos B."/>
            <person name="Lipzen A."/>
            <person name="Chen C."/>
            <person name="Yan M."/>
            <person name="Daum C."/>
            <person name="Ng V."/>
            <person name="Clum A."/>
            <person name="Steindorff A."/>
            <person name="Ohm R.A."/>
            <person name="Martin F."/>
            <person name="Silar P."/>
            <person name="Natvig D.O."/>
            <person name="Lalanne C."/>
            <person name="Gautier V."/>
            <person name="Ament-Velasquez S.L."/>
            <person name="Kruys A."/>
            <person name="Hutchinson M.I."/>
            <person name="Powell A.J."/>
            <person name="Barry K."/>
            <person name="Miller A.N."/>
            <person name="Grigoriev I.V."/>
            <person name="Debuchy R."/>
            <person name="Gladieux P."/>
            <person name="Hiltunen Thoren M."/>
            <person name="Johannesson H."/>
        </authorList>
    </citation>
    <scope>NUCLEOTIDE SEQUENCE</scope>
    <source>
        <strain evidence="2">CBS 892.96</strain>
    </source>
</reference>
<evidence type="ECO:0000313" key="2">
    <source>
        <dbReference type="EMBL" id="KAK4170924.1"/>
    </source>
</evidence>
<gene>
    <name evidence="2" type="ORF">QBC36DRAFT_340991</name>
</gene>
<dbReference type="EMBL" id="MU866704">
    <property type="protein sequence ID" value="KAK4170924.1"/>
    <property type="molecule type" value="Genomic_DNA"/>
</dbReference>
<dbReference type="AlphaFoldDB" id="A0AAN6VW82"/>
<evidence type="ECO:0000256" key="1">
    <source>
        <dbReference type="SAM" id="MobiDB-lite"/>
    </source>
</evidence>
<organism evidence="2 3">
    <name type="scientific">Triangularia setosa</name>
    <dbReference type="NCBI Taxonomy" id="2587417"/>
    <lineage>
        <taxon>Eukaryota</taxon>
        <taxon>Fungi</taxon>
        <taxon>Dikarya</taxon>
        <taxon>Ascomycota</taxon>
        <taxon>Pezizomycotina</taxon>
        <taxon>Sordariomycetes</taxon>
        <taxon>Sordariomycetidae</taxon>
        <taxon>Sordariales</taxon>
        <taxon>Podosporaceae</taxon>
        <taxon>Triangularia</taxon>
    </lineage>
</organism>
<feature type="region of interest" description="Disordered" evidence="1">
    <location>
        <begin position="111"/>
        <end position="138"/>
    </location>
</feature>
<accession>A0AAN6VW82</accession>
<feature type="compositionally biased region" description="Basic and acidic residues" evidence="1">
    <location>
        <begin position="111"/>
        <end position="124"/>
    </location>
</feature>
<dbReference type="Proteomes" id="UP001302321">
    <property type="component" value="Unassembled WGS sequence"/>
</dbReference>
<proteinExistence type="predicted"/>
<name>A0AAN6VW82_9PEZI</name>